<dbReference type="SMART" id="SM00421">
    <property type="entry name" value="HTH_LUXR"/>
    <property type="match status" value="1"/>
</dbReference>
<dbReference type="RefSeq" id="WP_160369220.1">
    <property type="nucleotide sequence ID" value="NZ_WSQA01000007.1"/>
</dbReference>
<dbReference type="PRINTS" id="PR00038">
    <property type="entry name" value="HTHLUXR"/>
</dbReference>
<comment type="caution">
    <text evidence="6">The sequence shown here is derived from an EMBL/GenBank/DDBJ whole genome shotgun (WGS) entry which is preliminary data.</text>
</comment>
<evidence type="ECO:0000256" key="3">
    <source>
        <dbReference type="PROSITE-ProRule" id="PRU00169"/>
    </source>
</evidence>
<keyword evidence="2" id="KW-0238">DNA-binding</keyword>
<dbReference type="Proteomes" id="UP000435036">
    <property type="component" value="Unassembled WGS sequence"/>
</dbReference>
<dbReference type="CDD" id="cd17535">
    <property type="entry name" value="REC_NarL-like"/>
    <property type="match status" value="1"/>
</dbReference>
<proteinExistence type="predicted"/>
<dbReference type="PANTHER" id="PTHR45566">
    <property type="entry name" value="HTH-TYPE TRANSCRIPTIONAL REGULATOR YHJB-RELATED"/>
    <property type="match status" value="1"/>
</dbReference>
<sequence length="210" mass="23553">MSTKKISIAILDDHPIVVEGIRMLLLQYNPKFEVHTFESAKAFFTFLENKVHLDVLLLDINLPDGNGLSICKELLQQNPTIKVLALSNEIEQSTIKQMFDNGAKGYLLKSTPSAKIIASVEGVLQGQVVMDPEVMSILTRASQSKCFPTLTKREKQLIALLAEGKTTTEIAEELFLSKLTIDTYRKNLLQKFSVKNTSQLLMLIMQENLL</sequence>
<evidence type="ECO:0000256" key="2">
    <source>
        <dbReference type="ARBA" id="ARBA00023125"/>
    </source>
</evidence>
<dbReference type="PANTHER" id="PTHR45566:SF1">
    <property type="entry name" value="HTH-TYPE TRANSCRIPTIONAL REGULATOR YHJB-RELATED"/>
    <property type="match status" value="1"/>
</dbReference>
<name>A0A6N8L1W8_9SPHI</name>
<dbReference type="GO" id="GO:0006355">
    <property type="term" value="P:regulation of DNA-templated transcription"/>
    <property type="evidence" value="ECO:0007669"/>
    <property type="project" value="InterPro"/>
</dbReference>
<dbReference type="SMART" id="SM00448">
    <property type="entry name" value="REC"/>
    <property type="match status" value="1"/>
</dbReference>
<dbReference type="InterPro" id="IPR000792">
    <property type="entry name" value="Tscrpt_reg_LuxR_C"/>
</dbReference>
<dbReference type="PROSITE" id="PS50110">
    <property type="entry name" value="RESPONSE_REGULATORY"/>
    <property type="match status" value="1"/>
</dbReference>
<dbReference type="AlphaFoldDB" id="A0A6N8L1W8"/>
<feature type="domain" description="HTH luxR-type" evidence="4">
    <location>
        <begin position="143"/>
        <end position="208"/>
    </location>
</feature>
<dbReference type="OrthoDB" id="9797341at2"/>
<dbReference type="Pfam" id="PF00072">
    <property type="entry name" value="Response_reg"/>
    <property type="match status" value="1"/>
</dbReference>
<dbReference type="SUPFAM" id="SSF52172">
    <property type="entry name" value="CheY-like"/>
    <property type="match status" value="1"/>
</dbReference>
<dbReference type="Gene3D" id="3.40.50.2300">
    <property type="match status" value="1"/>
</dbReference>
<dbReference type="InterPro" id="IPR016032">
    <property type="entry name" value="Sig_transdc_resp-reg_C-effctor"/>
</dbReference>
<dbReference type="InterPro" id="IPR058245">
    <property type="entry name" value="NreC/VraR/RcsB-like_REC"/>
</dbReference>
<dbReference type="InterPro" id="IPR011006">
    <property type="entry name" value="CheY-like_superfamily"/>
</dbReference>
<evidence type="ECO:0000259" key="4">
    <source>
        <dbReference type="PROSITE" id="PS50043"/>
    </source>
</evidence>
<organism evidence="6 7">
    <name type="scientific">Sphingobacterium humi</name>
    <dbReference type="NCBI Taxonomy" id="1796905"/>
    <lineage>
        <taxon>Bacteria</taxon>
        <taxon>Pseudomonadati</taxon>
        <taxon>Bacteroidota</taxon>
        <taxon>Sphingobacteriia</taxon>
        <taxon>Sphingobacteriales</taxon>
        <taxon>Sphingobacteriaceae</taxon>
        <taxon>Sphingobacterium</taxon>
    </lineage>
</organism>
<keyword evidence="7" id="KW-1185">Reference proteome</keyword>
<evidence type="ECO:0000256" key="1">
    <source>
        <dbReference type="ARBA" id="ARBA00022553"/>
    </source>
</evidence>
<gene>
    <name evidence="6" type="ORF">GQF63_10690</name>
</gene>
<dbReference type="EMBL" id="WSQA01000007">
    <property type="protein sequence ID" value="MVZ62491.1"/>
    <property type="molecule type" value="Genomic_DNA"/>
</dbReference>
<dbReference type="InterPro" id="IPR001789">
    <property type="entry name" value="Sig_transdc_resp-reg_receiver"/>
</dbReference>
<dbReference type="CDD" id="cd06170">
    <property type="entry name" value="LuxR_C_like"/>
    <property type="match status" value="1"/>
</dbReference>
<dbReference type="InterPro" id="IPR051015">
    <property type="entry name" value="EvgA-like"/>
</dbReference>
<dbReference type="GO" id="GO:0000160">
    <property type="term" value="P:phosphorelay signal transduction system"/>
    <property type="evidence" value="ECO:0007669"/>
    <property type="project" value="InterPro"/>
</dbReference>
<reference evidence="6 7" key="1">
    <citation type="submission" date="2019-12" db="EMBL/GenBank/DDBJ databases">
        <authorList>
            <person name="Dong K."/>
        </authorList>
    </citation>
    <scope>NUCLEOTIDE SEQUENCE [LARGE SCALE GENOMIC DNA]</scope>
    <source>
        <strain evidence="6 7">JCM 31225</strain>
    </source>
</reference>
<evidence type="ECO:0000313" key="6">
    <source>
        <dbReference type="EMBL" id="MVZ62491.1"/>
    </source>
</evidence>
<dbReference type="PROSITE" id="PS00622">
    <property type="entry name" value="HTH_LUXR_1"/>
    <property type="match status" value="1"/>
</dbReference>
<dbReference type="PROSITE" id="PS50043">
    <property type="entry name" value="HTH_LUXR_2"/>
    <property type="match status" value="1"/>
</dbReference>
<evidence type="ECO:0000259" key="5">
    <source>
        <dbReference type="PROSITE" id="PS50110"/>
    </source>
</evidence>
<dbReference type="GO" id="GO:0003677">
    <property type="term" value="F:DNA binding"/>
    <property type="evidence" value="ECO:0007669"/>
    <property type="project" value="UniProtKB-KW"/>
</dbReference>
<dbReference type="Pfam" id="PF00196">
    <property type="entry name" value="GerE"/>
    <property type="match status" value="1"/>
</dbReference>
<protein>
    <submittedName>
        <fullName evidence="6">Response regulator</fullName>
    </submittedName>
</protein>
<feature type="domain" description="Response regulatory" evidence="5">
    <location>
        <begin position="7"/>
        <end position="124"/>
    </location>
</feature>
<dbReference type="SUPFAM" id="SSF46894">
    <property type="entry name" value="C-terminal effector domain of the bipartite response regulators"/>
    <property type="match status" value="1"/>
</dbReference>
<feature type="modified residue" description="4-aspartylphosphate" evidence="3">
    <location>
        <position position="59"/>
    </location>
</feature>
<keyword evidence="1 3" id="KW-0597">Phosphoprotein</keyword>
<accession>A0A6N8L1W8</accession>
<evidence type="ECO:0000313" key="7">
    <source>
        <dbReference type="Proteomes" id="UP000435036"/>
    </source>
</evidence>